<feature type="signal peptide" evidence="1">
    <location>
        <begin position="1"/>
        <end position="21"/>
    </location>
</feature>
<dbReference type="InterPro" id="IPR036682">
    <property type="entry name" value="OS_D_A10/PebIII_sf"/>
</dbReference>
<dbReference type="EMBL" id="MF598723">
    <property type="protein sequence ID" value="AXB87335.1"/>
    <property type="molecule type" value="mRNA"/>
</dbReference>
<evidence type="ECO:0000256" key="1">
    <source>
        <dbReference type="SAM" id="SignalP"/>
    </source>
</evidence>
<dbReference type="Pfam" id="PF03392">
    <property type="entry name" value="OS-D"/>
    <property type="match status" value="1"/>
</dbReference>
<keyword evidence="1" id="KW-0732">Signal</keyword>
<evidence type="ECO:0000313" key="2">
    <source>
        <dbReference type="EMBL" id="AXB87335.1"/>
    </source>
</evidence>
<dbReference type="PANTHER" id="PTHR11257:SF12">
    <property type="entry name" value="EJACULATORY BULB-SPECIFIC PROTEIN 3-RELATED"/>
    <property type="match status" value="1"/>
</dbReference>
<dbReference type="AlphaFoldDB" id="A0A2Z5EM91"/>
<reference evidence="2" key="2">
    <citation type="submission" date="2017-08" db="EMBL/GenBank/DDBJ databases">
        <authorList>
            <person name="de Groot N.N."/>
        </authorList>
    </citation>
    <scope>NUCLEOTIDE SEQUENCE</scope>
    <source>
        <tissue evidence="2">Antenna</tissue>
    </source>
</reference>
<proteinExistence type="evidence at transcript level"/>
<sequence>MKCLLAIVLIGVVCAVQLAEARPEDKYTSKYDNINVDEVLANDRLYQKYFGCLMGTITCASDGKYLRDVIPDALKTKCAKCTEKQKAGAEKVMRYLIEKKPDDWKEIEKKFDPKGDYRKAYQEDAKKRGIKLPS</sequence>
<dbReference type="SUPFAM" id="SSF100910">
    <property type="entry name" value="Chemosensory protein Csp2"/>
    <property type="match status" value="1"/>
</dbReference>
<protein>
    <submittedName>
        <fullName evidence="2">Chemosensory protein 1</fullName>
    </submittedName>
</protein>
<reference evidence="2" key="1">
    <citation type="journal article" date="2015" name="Sci. Rep.">
        <title>Chemosensillum immunolocalization and ligand specificity of chemosensory proteins in the alfalfa plant bug Adelphocoris lineolatus (Goeze).</title>
        <authorList>
            <person name="Sun L."/>
            <person name="Zhou J.J."/>
            <person name="Gu S.H."/>
            <person name="Xiao H.J."/>
            <person name="Guo Y.Y."/>
            <person name="Liu Z.W."/>
            <person name="Zhang Y.J."/>
        </authorList>
    </citation>
    <scope>NUCLEOTIDE SEQUENCE</scope>
    <source>
        <tissue evidence="2">Antenna</tissue>
    </source>
</reference>
<dbReference type="Gene3D" id="1.10.2080.10">
    <property type="entry name" value="Insect odorant-binding protein A10/Ejaculatory bulb-specific protein 3"/>
    <property type="match status" value="1"/>
</dbReference>
<organism evidence="2">
    <name type="scientific">Tropidothorax elegans</name>
    <dbReference type="NCBI Taxonomy" id="2233830"/>
    <lineage>
        <taxon>Eukaryota</taxon>
        <taxon>Metazoa</taxon>
        <taxon>Ecdysozoa</taxon>
        <taxon>Arthropoda</taxon>
        <taxon>Hexapoda</taxon>
        <taxon>Insecta</taxon>
        <taxon>Pterygota</taxon>
        <taxon>Neoptera</taxon>
        <taxon>Paraneoptera</taxon>
        <taxon>Hemiptera</taxon>
        <taxon>Heteroptera</taxon>
        <taxon>Panheteroptera</taxon>
        <taxon>Pentatomomorpha</taxon>
        <taxon>Lygaeoidea</taxon>
        <taxon>Lygaeidae</taxon>
        <taxon>Lygaeinae</taxon>
        <taxon>Tropidothorax</taxon>
    </lineage>
</organism>
<gene>
    <name evidence="2" type="primary">CSP1</name>
</gene>
<accession>A0A2Z5EM91</accession>
<dbReference type="InterPro" id="IPR005055">
    <property type="entry name" value="A10/PebIII"/>
</dbReference>
<dbReference type="PANTHER" id="PTHR11257">
    <property type="entry name" value="CHEMOSENSORY PROTEIN-RELATED"/>
    <property type="match status" value="1"/>
</dbReference>
<feature type="chain" id="PRO_5016336502" evidence="1">
    <location>
        <begin position="22"/>
        <end position="134"/>
    </location>
</feature>
<name>A0A2Z5EM91_9HEMI</name>